<comment type="caution">
    <text evidence="2">The sequence shown here is derived from an EMBL/GenBank/DDBJ whole genome shotgun (WGS) entry which is preliminary data.</text>
</comment>
<sequence>MQKERSNERIGKEWNDAFEREREGSQIHAGVHTARQTGNLKSLKERVRKREEKNLLEKEVEIDRALVRTIEQSLEGRQLDSSELIEGRELVEFGPANRGGHPRSDSPRPAKLERRQR</sequence>
<evidence type="ECO:0000313" key="2">
    <source>
        <dbReference type="EMBL" id="KAK3758943.1"/>
    </source>
</evidence>
<evidence type="ECO:0000313" key="3">
    <source>
        <dbReference type="Proteomes" id="UP001283361"/>
    </source>
</evidence>
<accession>A0AAE0YXI5</accession>
<feature type="compositionally biased region" description="Basic and acidic residues" evidence="1">
    <location>
        <begin position="102"/>
        <end position="117"/>
    </location>
</feature>
<feature type="region of interest" description="Disordered" evidence="1">
    <location>
        <begin position="20"/>
        <end position="46"/>
    </location>
</feature>
<reference evidence="2" key="1">
    <citation type="journal article" date="2023" name="G3 (Bethesda)">
        <title>A reference genome for the long-term kleptoplast-retaining sea slug Elysia crispata morphotype clarki.</title>
        <authorList>
            <person name="Eastman K.E."/>
            <person name="Pendleton A.L."/>
            <person name="Shaikh M.A."/>
            <person name="Suttiyut T."/>
            <person name="Ogas R."/>
            <person name="Tomko P."/>
            <person name="Gavelis G."/>
            <person name="Widhalm J.R."/>
            <person name="Wisecaver J.H."/>
        </authorList>
    </citation>
    <scope>NUCLEOTIDE SEQUENCE</scope>
    <source>
        <strain evidence="2">ECLA1</strain>
    </source>
</reference>
<evidence type="ECO:0000256" key="1">
    <source>
        <dbReference type="SAM" id="MobiDB-lite"/>
    </source>
</evidence>
<organism evidence="2 3">
    <name type="scientific">Elysia crispata</name>
    <name type="common">lettuce slug</name>
    <dbReference type="NCBI Taxonomy" id="231223"/>
    <lineage>
        <taxon>Eukaryota</taxon>
        <taxon>Metazoa</taxon>
        <taxon>Spiralia</taxon>
        <taxon>Lophotrochozoa</taxon>
        <taxon>Mollusca</taxon>
        <taxon>Gastropoda</taxon>
        <taxon>Heterobranchia</taxon>
        <taxon>Euthyneura</taxon>
        <taxon>Panpulmonata</taxon>
        <taxon>Sacoglossa</taxon>
        <taxon>Placobranchoidea</taxon>
        <taxon>Plakobranchidae</taxon>
        <taxon>Elysia</taxon>
    </lineage>
</organism>
<dbReference type="EMBL" id="JAWDGP010005185">
    <property type="protein sequence ID" value="KAK3758943.1"/>
    <property type="molecule type" value="Genomic_DNA"/>
</dbReference>
<protein>
    <submittedName>
        <fullName evidence="2">Uncharacterized protein</fullName>
    </submittedName>
</protein>
<proteinExistence type="predicted"/>
<dbReference type="Proteomes" id="UP001283361">
    <property type="component" value="Unassembled WGS sequence"/>
</dbReference>
<dbReference type="AlphaFoldDB" id="A0AAE0YXI5"/>
<name>A0AAE0YXI5_9GAST</name>
<keyword evidence="3" id="KW-1185">Reference proteome</keyword>
<feature type="region of interest" description="Disordered" evidence="1">
    <location>
        <begin position="88"/>
        <end position="117"/>
    </location>
</feature>
<gene>
    <name evidence="2" type="ORF">RRG08_016022</name>
</gene>